<evidence type="ECO:0000313" key="2">
    <source>
        <dbReference type="EMBL" id="TMP45292.1"/>
    </source>
</evidence>
<evidence type="ECO:0000313" key="3">
    <source>
        <dbReference type="EMBL" id="TMP61242.1"/>
    </source>
</evidence>
<dbReference type="PANTHER" id="PTHR35936:SF25">
    <property type="entry name" value="ABC TRANSPORTER SUBSTRATE-BINDING PROTEIN"/>
    <property type="match status" value="1"/>
</dbReference>
<dbReference type="Proteomes" id="UP000307706">
    <property type="component" value="Unassembled WGS sequence"/>
</dbReference>
<dbReference type="Proteomes" id="UP000305730">
    <property type="component" value="Unassembled WGS sequence"/>
</dbReference>
<dbReference type="RefSeq" id="WP_138595621.1">
    <property type="nucleotide sequence ID" value="NZ_PNCK01000018.1"/>
</dbReference>
<organism evidence="3 5">
    <name type="scientific">Pseudoalteromonas citrea</name>
    <dbReference type="NCBI Taxonomy" id="43655"/>
    <lineage>
        <taxon>Bacteria</taxon>
        <taxon>Pseudomonadati</taxon>
        <taxon>Pseudomonadota</taxon>
        <taxon>Gammaproteobacteria</taxon>
        <taxon>Alteromonadales</taxon>
        <taxon>Pseudoalteromonadaceae</taxon>
        <taxon>Pseudoalteromonas</taxon>
    </lineage>
</organism>
<sequence>MKFIFSLILLLSINVQSEPLAKRVHITTGQWPPYIDQSKEHQGCVASLIKDVFALYGIETRFVFMPWERAYQDGMKSEFIGSAYWYFSEQRSEDYIYTKHAITQEVSRFYHLKSLPLKYHTYTDLKPYTLLLNKGLTYPKDLLTSINNHNIKTIEATYANKNFPLILRKRADVMIMDENTAKVYKHSLSASQKAMLATQKKPAYIKRGFLLINKQHKQYAELFNKGLYALLEDEEYLSQYEQHCSKVNNLR</sequence>
<dbReference type="PANTHER" id="PTHR35936">
    <property type="entry name" value="MEMBRANE-BOUND LYTIC MUREIN TRANSGLYCOSYLASE F"/>
    <property type="match status" value="1"/>
</dbReference>
<dbReference type="EMBL" id="PNCK01000018">
    <property type="protein sequence ID" value="TMP45292.1"/>
    <property type="molecule type" value="Genomic_DNA"/>
</dbReference>
<evidence type="ECO:0000256" key="1">
    <source>
        <dbReference type="ARBA" id="ARBA00010333"/>
    </source>
</evidence>
<reference evidence="4 5" key="2">
    <citation type="submission" date="2019-06" db="EMBL/GenBank/DDBJ databases">
        <title>Co-occurence of chitin degradation, pigmentation and bioactivity in marine Pseudoalteromonas.</title>
        <authorList>
            <person name="Sonnenschein E.C."/>
            <person name="Bech P.K."/>
        </authorList>
    </citation>
    <scope>NUCLEOTIDE SEQUENCE [LARGE SCALE GENOMIC DNA]</scope>
    <source>
        <strain evidence="5">S2231</strain>
        <strain evidence="2 4">S2233</strain>
    </source>
</reference>
<reference evidence="4 5" key="1">
    <citation type="submission" date="2017-12" db="EMBL/GenBank/DDBJ databases">
        <authorList>
            <person name="Paulsen S."/>
            <person name="Gram L.K."/>
        </authorList>
    </citation>
    <scope>NUCLEOTIDE SEQUENCE [LARGE SCALE GENOMIC DNA]</scope>
    <source>
        <strain evidence="3 5">S2231</strain>
        <strain evidence="2 4">S2233</strain>
    </source>
</reference>
<evidence type="ECO:0000313" key="5">
    <source>
        <dbReference type="Proteomes" id="UP000307706"/>
    </source>
</evidence>
<gene>
    <name evidence="3" type="ORF">CWB96_04690</name>
    <name evidence="2" type="ORF">CWB97_05715</name>
</gene>
<protein>
    <submittedName>
        <fullName evidence="3">ABC transporter substrate-binding protein</fullName>
    </submittedName>
</protein>
<keyword evidence="4" id="KW-1185">Reference proteome</keyword>
<dbReference type="SUPFAM" id="SSF53850">
    <property type="entry name" value="Periplasmic binding protein-like II"/>
    <property type="match status" value="1"/>
</dbReference>
<evidence type="ECO:0000313" key="4">
    <source>
        <dbReference type="Proteomes" id="UP000305730"/>
    </source>
</evidence>
<reference evidence="3" key="3">
    <citation type="submission" date="2019-09" db="EMBL/GenBank/DDBJ databases">
        <title>Co-occurence of chitin degradation, pigmentation and bioactivity in marine Pseudoalteromonas.</title>
        <authorList>
            <person name="Sonnenschein E.C."/>
            <person name="Bech P.K."/>
        </authorList>
    </citation>
    <scope>NUCLEOTIDE SEQUENCE</scope>
    <source>
        <strain evidence="3">S2231</strain>
    </source>
</reference>
<dbReference type="AlphaFoldDB" id="A0A5S3XSM1"/>
<dbReference type="OrthoDB" id="5296159at2"/>
<dbReference type="Gene3D" id="3.40.190.10">
    <property type="entry name" value="Periplasmic binding protein-like II"/>
    <property type="match status" value="2"/>
</dbReference>
<name>A0A5S3XSM1_9GAMM</name>
<dbReference type="EMBL" id="PNCL01000017">
    <property type="protein sequence ID" value="TMP61242.1"/>
    <property type="molecule type" value="Genomic_DNA"/>
</dbReference>
<comment type="caution">
    <text evidence="3">The sequence shown here is derived from an EMBL/GenBank/DDBJ whole genome shotgun (WGS) entry which is preliminary data.</text>
</comment>
<proteinExistence type="inferred from homology"/>
<comment type="similarity">
    <text evidence="1">Belongs to the bacterial solute-binding protein 3 family.</text>
</comment>
<accession>A0A5S3XSM1</accession>